<evidence type="ECO:0000256" key="3">
    <source>
        <dbReference type="ARBA" id="ARBA00022729"/>
    </source>
</evidence>
<reference evidence="10 11" key="1">
    <citation type="submission" date="2019-02" db="EMBL/GenBank/DDBJ databases">
        <title>Opniocepnalus argus genome.</title>
        <authorList>
            <person name="Zhou C."/>
            <person name="Xiao S."/>
        </authorList>
    </citation>
    <scope>NUCLEOTIDE SEQUENCE [LARGE SCALE GENOMIC DNA]</scope>
    <source>
        <strain evidence="10">OARG1902GOOAL</strain>
        <tissue evidence="10">Muscle</tissue>
    </source>
</reference>
<proteinExistence type="predicted"/>
<name>A0A6G1PVY1_CHAAH</name>
<keyword evidence="5" id="KW-0472">Membrane</keyword>
<dbReference type="Gene3D" id="2.60.40.10">
    <property type="entry name" value="Immunoglobulins"/>
    <property type="match status" value="2"/>
</dbReference>
<dbReference type="InterPro" id="IPR013106">
    <property type="entry name" value="Ig_V-set"/>
</dbReference>
<keyword evidence="7" id="KW-0325">Glycoprotein</keyword>
<feature type="chain" id="PRO_5026120702" evidence="8">
    <location>
        <begin position="21"/>
        <end position="279"/>
    </location>
</feature>
<gene>
    <name evidence="10" type="ORF">EXN66_Car009812</name>
</gene>
<dbReference type="PANTHER" id="PTHR19433">
    <property type="entry name" value="T-CELL RECEPTOR ALPHA CHAIN V REGION-RELATED"/>
    <property type="match status" value="1"/>
</dbReference>
<dbReference type="SMART" id="SM00409">
    <property type="entry name" value="IG"/>
    <property type="match status" value="2"/>
</dbReference>
<dbReference type="InterPro" id="IPR003599">
    <property type="entry name" value="Ig_sub"/>
</dbReference>
<evidence type="ECO:0000256" key="2">
    <source>
        <dbReference type="ARBA" id="ARBA00022475"/>
    </source>
</evidence>
<evidence type="ECO:0000256" key="5">
    <source>
        <dbReference type="ARBA" id="ARBA00023136"/>
    </source>
</evidence>
<evidence type="ECO:0000313" key="11">
    <source>
        <dbReference type="Proteomes" id="UP000503349"/>
    </source>
</evidence>
<dbReference type="SUPFAM" id="SSF48726">
    <property type="entry name" value="Immunoglobulin"/>
    <property type="match status" value="2"/>
</dbReference>
<dbReference type="GO" id="GO:0002376">
    <property type="term" value="P:immune system process"/>
    <property type="evidence" value="ECO:0007669"/>
    <property type="project" value="UniProtKB-KW"/>
</dbReference>
<sequence length="279" mass="30647">MMIGKLAALILLCSVSTIKTTETPLQFSLAVVKPGDNVTLLCPASDREGNFFHWYKQSLGFMAQKLASGILGIVTVSEQFKDSRYTITKGDNKYVLTIRNVSKDDEATYFCQNGTAYTQSFFSGTFLAVNDPNQQKSVYVKQSPSTASVQLGDSVTFQCSLLSENKKNRVQCAGEQSVYWFRADSGGFNPGLIYSPRTKKEEKEERSCSYSLSKTIHNSSDAGIYYCAVVTCGEIMFGEGTKVETTELCKGLLCSCGNVPELFGLAQWVSDLVTEQAKP</sequence>
<evidence type="ECO:0000259" key="9">
    <source>
        <dbReference type="PROSITE" id="PS50835"/>
    </source>
</evidence>
<dbReference type="Pfam" id="PF07686">
    <property type="entry name" value="V-set"/>
    <property type="match status" value="2"/>
</dbReference>
<evidence type="ECO:0000313" key="10">
    <source>
        <dbReference type="EMBL" id="KAF3694136.1"/>
    </source>
</evidence>
<dbReference type="GO" id="GO:0009617">
    <property type="term" value="P:response to bacterium"/>
    <property type="evidence" value="ECO:0007669"/>
    <property type="project" value="TreeGrafter"/>
</dbReference>
<dbReference type="InterPro" id="IPR052051">
    <property type="entry name" value="TCR_complex_component"/>
</dbReference>
<dbReference type="SMART" id="SM00408">
    <property type="entry name" value="IGc2"/>
    <property type="match status" value="1"/>
</dbReference>
<dbReference type="InterPro" id="IPR013783">
    <property type="entry name" value="Ig-like_fold"/>
</dbReference>
<dbReference type="CDD" id="cd00099">
    <property type="entry name" value="IgV"/>
    <property type="match status" value="2"/>
</dbReference>
<keyword evidence="4" id="KW-0391">Immunity</keyword>
<dbReference type="SMART" id="SM00406">
    <property type="entry name" value="IGv"/>
    <property type="match status" value="2"/>
</dbReference>
<accession>A0A6G1PVY1</accession>
<evidence type="ECO:0000256" key="1">
    <source>
        <dbReference type="ARBA" id="ARBA00004236"/>
    </source>
</evidence>
<protein>
    <submittedName>
        <fullName evidence="10">Ig kappa chain V-V region HP 91A3</fullName>
    </submittedName>
</protein>
<feature type="domain" description="Ig-like" evidence="9">
    <location>
        <begin position="24"/>
        <end position="112"/>
    </location>
</feature>
<dbReference type="PROSITE" id="PS50835">
    <property type="entry name" value="IG_LIKE"/>
    <property type="match status" value="2"/>
</dbReference>
<keyword evidence="11" id="KW-1185">Reference proteome</keyword>
<dbReference type="AlphaFoldDB" id="A0A6G1PVY1"/>
<evidence type="ECO:0000256" key="7">
    <source>
        <dbReference type="ARBA" id="ARBA00023180"/>
    </source>
</evidence>
<reference evidence="11" key="2">
    <citation type="submission" date="2019-02" db="EMBL/GenBank/DDBJ databases">
        <title>Opniocepnalus argus Var Kimnra genome.</title>
        <authorList>
            <person name="Zhou C."/>
            <person name="Xiao S."/>
        </authorList>
    </citation>
    <scope>NUCLEOTIDE SEQUENCE [LARGE SCALE GENOMIC DNA]</scope>
</reference>
<keyword evidence="6" id="KW-1015">Disulfide bond</keyword>
<dbReference type="InterPro" id="IPR007110">
    <property type="entry name" value="Ig-like_dom"/>
</dbReference>
<evidence type="ECO:0000256" key="4">
    <source>
        <dbReference type="ARBA" id="ARBA00022859"/>
    </source>
</evidence>
<keyword evidence="3 8" id="KW-0732">Signal</keyword>
<feature type="domain" description="Ig-like" evidence="9">
    <location>
        <begin position="132"/>
        <end position="249"/>
    </location>
</feature>
<evidence type="ECO:0000256" key="8">
    <source>
        <dbReference type="SAM" id="SignalP"/>
    </source>
</evidence>
<feature type="signal peptide" evidence="8">
    <location>
        <begin position="1"/>
        <end position="20"/>
    </location>
</feature>
<keyword evidence="2" id="KW-1003">Cell membrane</keyword>
<evidence type="ECO:0000256" key="6">
    <source>
        <dbReference type="ARBA" id="ARBA00023157"/>
    </source>
</evidence>
<dbReference type="PANTHER" id="PTHR19433:SF111">
    <property type="entry name" value="T CELL RECEPTOR ALPHA VARIABLE 4"/>
    <property type="match status" value="1"/>
</dbReference>
<dbReference type="Proteomes" id="UP000503349">
    <property type="component" value="Chromosome 9"/>
</dbReference>
<comment type="subcellular location">
    <subcellularLocation>
        <location evidence="1">Cell membrane</location>
    </subcellularLocation>
</comment>
<organism evidence="10 11">
    <name type="scientific">Channa argus</name>
    <name type="common">Northern snakehead</name>
    <name type="synonym">Ophicephalus argus</name>
    <dbReference type="NCBI Taxonomy" id="215402"/>
    <lineage>
        <taxon>Eukaryota</taxon>
        <taxon>Metazoa</taxon>
        <taxon>Chordata</taxon>
        <taxon>Craniata</taxon>
        <taxon>Vertebrata</taxon>
        <taxon>Euteleostomi</taxon>
        <taxon>Actinopterygii</taxon>
        <taxon>Neopterygii</taxon>
        <taxon>Teleostei</taxon>
        <taxon>Neoteleostei</taxon>
        <taxon>Acanthomorphata</taxon>
        <taxon>Anabantaria</taxon>
        <taxon>Anabantiformes</taxon>
        <taxon>Channoidei</taxon>
        <taxon>Channidae</taxon>
        <taxon>Channa</taxon>
    </lineage>
</organism>
<dbReference type="InterPro" id="IPR003598">
    <property type="entry name" value="Ig_sub2"/>
</dbReference>
<dbReference type="GO" id="GO:0005886">
    <property type="term" value="C:plasma membrane"/>
    <property type="evidence" value="ECO:0007669"/>
    <property type="project" value="UniProtKB-SubCell"/>
</dbReference>
<dbReference type="EMBL" id="CM015720">
    <property type="protein sequence ID" value="KAF3694136.1"/>
    <property type="molecule type" value="Genomic_DNA"/>
</dbReference>
<dbReference type="InterPro" id="IPR036179">
    <property type="entry name" value="Ig-like_dom_sf"/>
</dbReference>